<dbReference type="InterPro" id="IPR052177">
    <property type="entry name" value="Divisome_Glycosyl_Hydrolase"/>
</dbReference>
<dbReference type="Pfam" id="PF02638">
    <property type="entry name" value="GHL10"/>
    <property type="match status" value="1"/>
</dbReference>
<proteinExistence type="predicted"/>
<comment type="caution">
    <text evidence="4">The sequence shown here is derived from an EMBL/GenBank/DDBJ whole genome shotgun (WGS) entry which is preliminary data.</text>
</comment>
<evidence type="ECO:0000256" key="2">
    <source>
        <dbReference type="SAM" id="SignalP"/>
    </source>
</evidence>
<evidence type="ECO:0000313" key="5">
    <source>
        <dbReference type="Proteomes" id="UP000632659"/>
    </source>
</evidence>
<protein>
    <submittedName>
        <fullName evidence="4">Family 10 glycosylhydrolase</fullName>
    </submittedName>
</protein>
<name>A0A8J6PB86_9FIRM</name>
<gene>
    <name evidence="4" type="ORF">H8702_03435</name>
</gene>
<evidence type="ECO:0000313" key="4">
    <source>
        <dbReference type="EMBL" id="MBC8610178.1"/>
    </source>
</evidence>
<dbReference type="Gene3D" id="3.20.20.80">
    <property type="entry name" value="Glycosidases"/>
    <property type="match status" value="2"/>
</dbReference>
<organism evidence="4 5">
    <name type="scientific">Massiliimalia timonensis</name>
    <dbReference type="NCBI Taxonomy" id="1987501"/>
    <lineage>
        <taxon>Bacteria</taxon>
        <taxon>Bacillati</taxon>
        <taxon>Bacillota</taxon>
        <taxon>Clostridia</taxon>
        <taxon>Eubacteriales</taxon>
        <taxon>Oscillospiraceae</taxon>
        <taxon>Massiliimalia</taxon>
    </lineage>
</organism>
<dbReference type="PANTHER" id="PTHR43405">
    <property type="entry name" value="GLYCOSYL HYDROLASE DIGH"/>
    <property type="match status" value="1"/>
</dbReference>
<feature type="chain" id="PRO_5039571407" evidence="2">
    <location>
        <begin position="28"/>
        <end position="378"/>
    </location>
</feature>
<dbReference type="OrthoDB" id="43070at2"/>
<dbReference type="InterPro" id="IPR017853">
    <property type="entry name" value="GH"/>
</dbReference>
<keyword evidence="1 2" id="KW-0732">Signal</keyword>
<dbReference type="InterPro" id="IPR003790">
    <property type="entry name" value="GHL10"/>
</dbReference>
<dbReference type="EMBL" id="JACRTL010000001">
    <property type="protein sequence ID" value="MBC8610178.1"/>
    <property type="molecule type" value="Genomic_DNA"/>
</dbReference>
<dbReference type="SUPFAM" id="SSF51445">
    <property type="entry name" value="(Trans)glycosidases"/>
    <property type="match status" value="2"/>
</dbReference>
<reference evidence="4" key="1">
    <citation type="submission" date="2020-08" db="EMBL/GenBank/DDBJ databases">
        <title>Genome public.</title>
        <authorList>
            <person name="Liu C."/>
            <person name="Sun Q."/>
        </authorList>
    </citation>
    <scope>NUCLEOTIDE SEQUENCE</scope>
    <source>
        <strain evidence="4">NSJ-15</strain>
    </source>
</reference>
<sequence length="378" mass="43787">MKQKSFFCRILSGISLLLLLTACTPSGQQTSLTSEEEEFPVSEFPAANLSIPALPVEEEGKIKGVWVSYLEFDHMLKGRSEKKYRANIQDMVKNCKEQELNTLIVQVRSHGDAYYPSQYYPWSVHVTGSPQKGCSFDPLKILIEEAQKEDLSVHAWINPYRLMQEEEMELVSKDYKIREWYQNDSYMEKGTDGYWYLNAGNDEVQELIVNGIQELITNYDLDGIQIDDYFYDKVKPKAFGESDKEGRENVTQMVKKIYQCVKNQDAELLFGISPAGNFRESPVSDSTQLTDLSLWCTEEGYLDYVAPQIYWDFEDPEAPFLEVLEKWENLVKDSPVKLYVGLAAYKFSESEILEEEMKTVLEREVPQGYFLFRYDNLV</sequence>
<evidence type="ECO:0000259" key="3">
    <source>
        <dbReference type="Pfam" id="PF02638"/>
    </source>
</evidence>
<dbReference type="PANTHER" id="PTHR43405:SF1">
    <property type="entry name" value="GLYCOSYL HYDROLASE DIGH"/>
    <property type="match status" value="1"/>
</dbReference>
<dbReference type="RefSeq" id="WP_093988584.1">
    <property type="nucleotide sequence ID" value="NZ_FYDD01000003.1"/>
</dbReference>
<dbReference type="PROSITE" id="PS51257">
    <property type="entry name" value="PROKAR_LIPOPROTEIN"/>
    <property type="match status" value="1"/>
</dbReference>
<keyword evidence="5" id="KW-1185">Reference proteome</keyword>
<feature type="signal peptide" evidence="2">
    <location>
        <begin position="1"/>
        <end position="27"/>
    </location>
</feature>
<feature type="domain" description="Glycosyl hydrolase-like 10" evidence="3">
    <location>
        <begin position="61"/>
        <end position="351"/>
    </location>
</feature>
<dbReference type="AlphaFoldDB" id="A0A8J6PB86"/>
<dbReference type="Proteomes" id="UP000632659">
    <property type="component" value="Unassembled WGS sequence"/>
</dbReference>
<accession>A0A8J6PB86</accession>
<evidence type="ECO:0000256" key="1">
    <source>
        <dbReference type="ARBA" id="ARBA00022729"/>
    </source>
</evidence>